<evidence type="ECO:0000259" key="4">
    <source>
        <dbReference type="PROSITE" id="PS51193"/>
    </source>
</evidence>
<dbReference type="NCBIfam" id="NF008729">
    <property type="entry name" value="PRK11747.1"/>
    <property type="match status" value="1"/>
</dbReference>
<evidence type="ECO:0000256" key="1">
    <source>
        <dbReference type="ARBA" id="ARBA00022741"/>
    </source>
</evidence>
<gene>
    <name evidence="5" type="ORF">N787_10615</name>
</gene>
<dbReference type="STRING" id="1384056.N787_10615"/>
<dbReference type="GO" id="GO:0016818">
    <property type="term" value="F:hydrolase activity, acting on acid anhydrides, in phosphorus-containing anhydrides"/>
    <property type="evidence" value="ECO:0007669"/>
    <property type="project" value="InterPro"/>
</dbReference>
<dbReference type="Proteomes" id="UP000029393">
    <property type="component" value="Unassembled WGS sequence"/>
</dbReference>
<dbReference type="OrthoDB" id="9805194at2"/>
<protein>
    <recommendedName>
        <fullName evidence="4">Helicase ATP-binding domain-containing protein</fullName>
    </recommendedName>
</protein>
<dbReference type="PROSITE" id="PS51193">
    <property type="entry name" value="HELICASE_ATP_BIND_2"/>
    <property type="match status" value="1"/>
</dbReference>
<dbReference type="Gene3D" id="3.40.50.300">
    <property type="entry name" value="P-loop containing nucleotide triphosphate hydrolases"/>
    <property type="match status" value="2"/>
</dbReference>
<evidence type="ECO:0000313" key="6">
    <source>
        <dbReference type="Proteomes" id="UP000029393"/>
    </source>
</evidence>
<dbReference type="PATRIC" id="fig|1384056.3.peg.1343"/>
<dbReference type="GO" id="GO:0005524">
    <property type="term" value="F:ATP binding"/>
    <property type="evidence" value="ECO:0007669"/>
    <property type="project" value="UniProtKB-KW"/>
</dbReference>
<name>A0A091B6M5_9GAMM</name>
<dbReference type="GO" id="GO:0051539">
    <property type="term" value="F:4 iron, 4 sulfur cluster binding"/>
    <property type="evidence" value="ECO:0007669"/>
    <property type="project" value="TreeGrafter"/>
</dbReference>
<dbReference type="GO" id="GO:0003676">
    <property type="term" value="F:nucleic acid binding"/>
    <property type="evidence" value="ECO:0007669"/>
    <property type="project" value="InterPro"/>
</dbReference>
<keyword evidence="3" id="KW-0067">ATP-binding</keyword>
<comment type="caution">
    <text evidence="5">The sequence shown here is derived from an EMBL/GenBank/DDBJ whole genome shotgun (WGS) entry which is preliminary data.</text>
</comment>
<reference evidence="5 6" key="1">
    <citation type="submission" date="2013-09" db="EMBL/GenBank/DDBJ databases">
        <title>Genome sequencing of Arenimonas metalli.</title>
        <authorList>
            <person name="Chen F."/>
            <person name="Wang G."/>
        </authorList>
    </citation>
    <scope>NUCLEOTIDE SEQUENCE [LARGE SCALE GENOMIC DNA]</scope>
    <source>
        <strain evidence="5 6">CF5-1</strain>
    </source>
</reference>
<dbReference type="EMBL" id="AVCK01000016">
    <property type="protein sequence ID" value="KFN46474.1"/>
    <property type="molecule type" value="Genomic_DNA"/>
</dbReference>
<dbReference type="SUPFAM" id="SSF52540">
    <property type="entry name" value="P-loop containing nucleoside triphosphate hydrolases"/>
    <property type="match status" value="1"/>
</dbReference>
<dbReference type="Pfam" id="PF13307">
    <property type="entry name" value="Helicase_C_2"/>
    <property type="match status" value="1"/>
</dbReference>
<proteinExistence type="predicted"/>
<dbReference type="InterPro" id="IPR045028">
    <property type="entry name" value="DinG/Rad3-like"/>
</dbReference>
<dbReference type="PANTHER" id="PTHR11472">
    <property type="entry name" value="DNA REPAIR DEAD HELICASE RAD3/XP-D SUBFAMILY MEMBER"/>
    <property type="match status" value="1"/>
</dbReference>
<dbReference type="SMART" id="SM00487">
    <property type="entry name" value="DEXDc"/>
    <property type="match status" value="1"/>
</dbReference>
<keyword evidence="6" id="KW-1185">Reference proteome</keyword>
<dbReference type="InterPro" id="IPR014013">
    <property type="entry name" value="Helic_SF1/SF2_ATP-bd_DinG/Rad3"/>
</dbReference>
<keyword evidence="2" id="KW-0378">Hydrolase</keyword>
<dbReference type="GO" id="GO:0033677">
    <property type="term" value="F:DNA/RNA helicase activity"/>
    <property type="evidence" value="ECO:0007669"/>
    <property type="project" value="TreeGrafter"/>
</dbReference>
<dbReference type="RefSeq" id="WP_034212030.1">
    <property type="nucleotide sequence ID" value="NZ_AVCK01000016.1"/>
</dbReference>
<feature type="domain" description="Helicase ATP-binding" evidence="4">
    <location>
        <begin position="27"/>
        <end position="328"/>
    </location>
</feature>
<dbReference type="InterPro" id="IPR014001">
    <property type="entry name" value="Helicase_ATP-bd"/>
</dbReference>
<dbReference type="InterPro" id="IPR006555">
    <property type="entry name" value="ATP-dep_Helicase_C"/>
</dbReference>
<organism evidence="5 6">
    <name type="scientific">Arenimonas metalli CF5-1</name>
    <dbReference type="NCBI Taxonomy" id="1384056"/>
    <lineage>
        <taxon>Bacteria</taxon>
        <taxon>Pseudomonadati</taxon>
        <taxon>Pseudomonadota</taxon>
        <taxon>Gammaproteobacteria</taxon>
        <taxon>Lysobacterales</taxon>
        <taxon>Lysobacteraceae</taxon>
        <taxon>Arenimonas</taxon>
    </lineage>
</organism>
<keyword evidence="1" id="KW-0547">Nucleotide-binding</keyword>
<dbReference type="GO" id="GO:0006281">
    <property type="term" value="P:DNA repair"/>
    <property type="evidence" value="ECO:0007669"/>
    <property type="project" value="TreeGrafter"/>
</dbReference>
<dbReference type="InterPro" id="IPR027417">
    <property type="entry name" value="P-loop_NTPase"/>
</dbReference>
<accession>A0A091B6M5</accession>
<evidence type="ECO:0000256" key="2">
    <source>
        <dbReference type="ARBA" id="ARBA00022801"/>
    </source>
</evidence>
<dbReference type="AlphaFoldDB" id="A0A091B6M5"/>
<dbReference type="GO" id="GO:0009432">
    <property type="term" value="P:SOS response"/>
    <property type="evidence" value="ECO:0007669"/>
    <property type="project" value="TreeGrafter"/>
</dbReference>
<dbReference type="eggNOG" id="COG1199">
    <property type="taxonomic scope" value="Bacteria"/>
</dbReference>
<evidence type="ECO:0000256" key="3">
    <source>
        <dbReference type="ARBA" id="ARBA00022840"/>
    </source>
</evidence>
<dbReference type="SMART" id="SM00491">
    <property type="entry name" value="HELICc2"/>
    <property type="match status" value="1"/>
</dbReference>
<dbReference type="GO" id="GO:0003678">
    <property type="term" value="F:DNA helicase activity"/>
    <property type="evidence" value="ECO:0007669"/>
    <property type="project" value="TreeGrafter"/>
</dbReference>
<sequence>MKKPGKTPEPPRTLGEDDKVGIRGALEALRQSPGFKPRGAQNAMIAIAARALGASGGGAVIEAPTGVGKSLAYLTAAVPIALAHKRPLVIATATVSLQEQLVQRDIPRFLADTGLAAAVAIAKGRQRYACLRNLAEAAGGDTGESLFDFDPAYSRTPSAEEAKIIGTLSGEFQDGKWSGDLDIAPVPIPDGLRGRITTSAGACTRARCAFAEACPYLKARAALKAADIVVANHDLVLAALGLPDGEEGDNPILPMPSKALFVFDEGHHLPAKAIDADAAQLHLPTGIEALERGRGPLSVAFVRSGKDTIAGLAPTEVQELVTQARDGLRDFQDKLALAWTPDPMEAQPTWRAPMGQLPEDWRADAQELDRLFGKLSRFADALVSALPKEDGGKAEPDDQLVRNLGRLVERLQDAAALWQRWAREDAAGWAPMARWITVAKDRSLVCHAAPVSAAGILRGLVWSRVDSVVVTSATLANGGDFRHFCEEAAIPREWELASLPSPFDLAECAVLSVPAMKTLPDDAAKHTDEVARWIEDELDWDAGNLVLFTSWKQMERVVALLSPARAIRTLVQGSRSRTELLDLHARKIREGKGSTLFGLASFGEGLDLAGELATTVVITKLPFAMPSDPVGATKAEWYESRGRSAFFEVALPEAQRTLTQYMGRLIRTEQDRGRIVLLDRRVVVKRYGRTLLDSLPPYRRMIAGA</sequence>
<evidence type="ECO:0000313" key="5">
    <source>
        <dbReference type="EMBL" id="KFN46474.1"/>
    </source>
</evidence>
<dbReference type="PANTHER" id="PTHR11472:SF59">
    <property type="entry name" value="ATP-DEPENDENT DNA HELICASE DING"/>
    <property type="match status" value="1"/>
</dbReference>